<keyword evidence="4 6" id="KW-0472">Membrane</keyword>
<comment type="subcellular location">
    <subcellularLocation>
        <location evidence="1">Membrane</location>
        <topology evidence="1">Multi-pass membrane protein</topology>
    </subcellularLocation>
</comment>
<feature type="transmembrane region" description="Helical" evidence="6">
    <location>
        <begin position="138"/>
        <end position="163"/>
    </location>
</feature>
<dbReference type="GO" id="GO:0005774">
    <property type="term" value="C:vacuolar membrane"/>
    <property type="evidence" value="ECO:0007669"/>
    <property type="project" value="TreeGrafter"/>
</dbReference>
<evidence type="ECO:0000256" key="4">
    <source>
        <dbReference type="ARBA" id="ARBA00023136"/>
    </source>
</evidence>
<evidence type="ECO:0000256" key="5">
    <source>
        <dbReference type="SAM" id="MobiDB-lite"/>
    </source>
</evidence>
<dbReference type="PANTHER" id="PTHR22950">
    <property type="entry name" value="AMINO ACID TRANSPORTER"/>
    <property type="match status" value="1"/>
</dbReference>
<dbReference type="Proteomes" id="UP001209570">
    <property type="component" value="Unassembled WGS sequence"/>
</dbReference>
<feature type="region of interest" description="Disordered" evidence="5">
    <location>
        <begin position="1"/>
        <end position="22"/>
    </location>
</feature>
<dbReference type="Pfam" id="PF01490">
    <property type="entry name" value="Aa_trans"/>
    <property type="match status" value="1"/>
</dbReference>
<organism evidence="8 9">
    <name type="scientific">Pythium insidiosum</name>
    <name type="common">Pythiosis disease agent</name>
    <dbReference type="NCBI Taxonomy" id="114742"/>
    <lineage>
        <taxon>Eukaryota</taxon>
        <taxon>Sar</taxon>
        <taxon>Stramenopiles</taxon>
        <taxon>Oomycota</taxon>
        <taxon>Peronosporomycetes</taxon>
        <taxon>Pythiales</taxon>
        <taxon>Pythiaceae</taxon>
        <taxon>Pythium</taxon>
    </lineage>
</organism>
<dbReference type="AlphaFoldDB" id="A0AAD5Q4U8"/>
<keyword evidence="3 6" id="KW-1133">Transmembrane helix</keyword>
<evidence type="ECO:0000313" key="9">
    <source>
        <dbReference type="Proteomes" id="UP001209570"/>
    </source>
</evidence>
<gene>
    <name evidence="8" type="ORF">P43SY_002994</name>
</gene>
<evidence type="ECO:0000256" key="6">
    <source>
        <dbReference type="SAM" id="Phobius"/>
    </source>
</evidence>
<feature type="transmembrane region" description="Helical" evidence="6">
    <location>
        <begin position="234"/>
        <end position="258"/>
    </location>
</feature>
<name>A0AAD5Q4U8_PYTIN</name>
<evidence type="ECO:0000259" key="7">
    <source>
        <dbReference type="Pfam" id="PF01490"/>
    </source>
</evidence>
<feature type="transmembrane region" description="Helical" evidence="6">
    <location>
        <begin position="169"/>
        <end position="188"/>
    </location>
</feature>
<comment type="caution">
    <text evidence="8">The sequence shown here is derived from an EMBL/GenBank/DDBJ whole genome shotgun (WGS) entry which is preliminary data.</text>
</comment>
<keyword evidence="2 6" id="KW-0812">Transmembrane</keyword>
<feature type="transmembrane region" description="Helical" evidence="6">
    <location>
        <begin position="370"/>
        <end position="391"/>
    </location>
</feature>
<feature type="transmembrane region" description="Helical" evidence="6">
    <location>
        <begin position="347"/>
        <end position="364"/>
    </location>
</feature>
<evidence type="ECO:0000313" key="8">
    <source>
        <dbReference type="EMBL" id="KAJ0393834.1"/>
    </source>
</evidence>
<proteinExistence type="predicted"/>
<dbReference type="GO" id="GO:0015179">
    <property type="term" value="F:L-amino acid transmembrane transporter activity"/>
    <property type="evidence" value="ECO:0007669"/>
    <property type="project" value="TreeGrafter"/>
</dbReference>
<sequence>MASKTMSAPAAQSERSPLLAAESATTSSRIAWDEDLESSAAAVSASEKQPAPPLASDAKTFMSAIIAFLGSGVLGFPFAFKETGLALGVVLLIVVAALTAFCMLLLIECKYKAQQRFGRPILTYGEIGRAVGGATGEWLVNTSLVTAQAGFSVAYLIFISANVHAYFEIPKRTVVLLCVPPLIAFSLLKHIRQLAFVALAADILNFTGLAVVYATDFSYMNVETMPSLRLGGVWTSIPFFFGVATYCFAGVGMALPLENAMEHKRNFRRILLQTVALIATLYGSFGVCGYLAFGDATRDVITLNIEGHGGVATIVKLCLCAGLLCACPVMLFPVFEVLQPACRVPVLAVRALTVVAVAGVAGMAPSFGHFISFIGSTCCSFLGFVLPVVFYMRLQSPGDPDKTSLARSRGVLHAITAVGMLAVVAGFYTTVSSFL</sequence>
<evidence type="ECO:0000256" key="1">
    <source>
        <dbReference type="ARBA" id="ARBA00004141"/>
    </source>
</evidence>
<evidence type="ECO:0000256" key="2">
    <source>
        <dbReference type="ARBA" id="ARBA00022692"/>
    </source>
</evidence>
<dbReference type="PANTHER" id="PTHR22950:SF349">
    <property type="entry name" value="AMINO ACID TRANSPORTER TRANSMEMBRANE DOMAIN-CONTAINING PROTEIN"/>
    <property type="match status" value="1"/>
</dbReference>
<feature type="transmembrane region" description="Helical" evidence="6">
    <location>
        <begin position="313"/>
        <end position="335"/>
    </location>
</feature>
<dbReference type="EMBL" id="JAKCXM010000457">
    <property type="protein sequence ID" value="KAJ0393834.1"/>
    <property type="molecule type" value="Genomic_DNA"/>
</dbReference>
<evidence type="ECO:0000256" key="3">
    <source>
        <dbReference type="ARBA" id="ARBA00022989"/>
    </source>
</evidence>
<reference evidence="8" key="1">
    <citation type="submission" date="2021-12" db="EMBL/GenBank/DDBJ databases">
        <title>Prjna785345.</title>
        <authorList>
            <person name="Rujirawat T."/>
            <person name="Krajaejun T."/>
        </authorList>
    </citation>
    <scope>NUCLEOTIDE SEQUENCE</scope>
    <source>
        <strain evidence="8">Pi057C3</strain>
    </source>
</reference>
<dbReference type="InterPro" id="IPR013057">
    <property type="entry name" value="AA_transpt_TM"/>
</dbReference>
<protein>
    <recommendedName>
        <fullName evidence="7">Amino acid transporter transmembrane domain-containing protein</fullName>
    </recommendedName>
</protein>
<feature type="transmembrane region" description="Helical" evidence="6">
    <location>
        <begin position="195"/>
        <end position="214"/>
    </location>
</feature>
<feature type="transmembrane region" description="Helical" evidence="6">
    <location>
        <begin position="61"/>
        <end position="80"/>
    </location>
</feature>
<feature type="domain" description="Amino acid transporter transmembrane" evidence="7">
    <location>
        <begin position="59"/>
        <end position="431"/>
    </location>
</feature>
<feature type="transmembrane region" description="Helical" evidence="6">
    <location>
        <begin position="86"/>
        <end position="107"/>
    </location>
</feature>
<feature type="transmembrane region" description="Helical" evidence="6">
    <location>
        <begin position="270"/>
        <end position="293"/>
    </location>
</feature>
<keyword evidence="9" id="KW-1185">Reference proteome</keyword>
<feature type="transmembrane region" description="Helical" evidence="6">
    <location>
        <begin position="411"/>
        <end position="431"/>
    </location>
</feature>
<accession>A0AAD5Q4U8</accession>